<name>A0A7V3J9K8_UNCC3</name>
<keyword evidence="1" id="KW-0812">Transmembrane</keyword>
<feature type="transmembrane region" description="Helical" evidence="1">
    <location>
        <begin position="229"/>
        <end position="262"/>
    </location>
</feature>
<reference evidence="2" key="1">
    <citation type="journal article" date="2020" name="mSystems">
        <title>Genome- and Community-Level Interaction Insights into Carbon Utilization and Element Cycling Functions of Hydrothermarchaeota in Hydrothermal Sediment.</title>
        <authorList>
            <person name="Zhou Z."/>
            <person name="Liu Y."/>
            <person name="Xu W."/>
            <person name="Pan J."/>
            <person name="Luo Z.H."/>
            <person name="Li M."/>
        </authorList>
    </citation>
    <scope>NUCLEOTIDE SEQUENCE [LARGE SCALE GENOMIC DNA]</scope>
    <source>
        <strain evidence="2">SpSt-757</strain>
    </source>
</reference>
<proteinExistence type="predicted"/>
<accession>A0A7V3J9K8</accession>
<keyword evidence="1" id="KW-0472">Membrane</keyword>
<keyword evidence="1" id="KW-1133">Transmembrane helix</keyword>
<feature type="transmembrane region" description="Helical" evidence="1">
    <location>
        <begin position="59"/>
        <end position="80"/>
    </location>
</feature>
<comment type="caution">
    <text evidence="2">The sequence shown here is derived from an EMBL/GenBank/DDBJ whole genome shotgun (WGS) entry which is preliminary data.</text>
</comment>
<gene>
    <name evidence="2" type="ORF">ENV41_00585</name>
</gene>
<feature type="transmembrane region" description="Helical" evidence="1">
    <location>
        <begin position="370"/>
        <end position="389"/>
    </location>
</feature>
<protein>
    <recommendedName>
        <fullName evidence="3">O-antigen ligase domain-containing protein</fullName>
    </recommendedName>
</protein>
<evidence type="ECO:0000313" key="2">
    <source>
        <dbReference type="EMBL" id="HFZ08617.1"/>
    </source>
</evidence>
<feature type="transmembrane region" description="Helical" evidence="1">
    <location>
        <begin position="148"/>
        <end position="169"/>
    </location>
</feature>
<evidence type="ECO:0008006" key="3">
    <source>
        <dbReference type="Google" id="ProtNLM"/>
    </source>
</evidence>
<dbReference type="EMBL" id="DTGG01000019">
    <property type="protein sequence ID" value="HFZ08617.1"/>
    <property type="molecule type" value="Genomic_DNA"/>
</dbReference>
<feature type="transmembrane region" description="Helical" evidence="1">
    <location>
        <begin position="274"/>
        <end position="295"/>
    </location>
</feature>
<feature type="transmembrane region" description="Helical" evidence="1">
    <location>
        <begin position="431"/>
        <end position="447"/>
    </location>
</feature>
<feature type="transmembrane region" description="Helical" evidence="1">
    <location>
        <begin position="115"/>
        <end position="136"/>
    </location>
</feature>
<dbReference type="AlphaFoldDB" id="A0A7V3J9K8"/>
<feature type="transmembrane region" description="Helical" evidence="1">
    <location>
        <begin position="410"/>
        <end position="425"/>
    </location>
</feature>
<evidence type="ECO:0000256" key="1">
    <source>
        <dbReference type="SAM" id="Phobius"/>
    </source>
</evidence>
<organism evidence="2">
    <name type="scientific">candidate division CPR3 bacterium</name>
    <dbReference type="NCBI Taxonomy" id="2268181"/>
    <lineage>
        <taxon>Bacteria</taxon>
        <taxon>Bacteria division CPR3</taxon>
    </lineage>
</organism>
<sequence length="456" mass="52261">MVPLQANNEEIRDIQRPSMKRLNLLDNFFIFLLFITCFDGIFRAIGVKTGLSIIGSYKEILFGILYLLYFVSFMTGRIAIKLPAKFLFYLKLFVVCIILSIINGILRGHYQSQYIIFLWGLKTSFYYSLPILFLFRNEAFLNAFMEKLIFFLGIALVPIVFFAVCQYVGGMDFLRTIDYPIDSTVIQFHDPELYRGILRPAGTFRAADDLGMFCLFVLSYALFKTPRNYFVILLSVLGVIISTSKFSIMGLFILVLYYVLIMRKWTELANKIKYVMPAILFVAVTFFAPLLSVLFSKIFVVYQSAAAASSAMERLMIWSKLFKDAINNFGITDYVFGKGYGLYGVGLNIIGLVNEGTVYEGVGGIADNNYVMFLLGVGILGFTVLYFWLRLISNEYVKALRDNKSWVLRGSYLYFLLILYAAFFIDVIEAFPYQIYVILVMLPPFVYNDQKVARIS</sequence>
<feature type="transmembrane region" description="Helical" evidence="1">
    <location>
        <begin position="28"/>
        <end position="47"/>
    </location>
</feature>
<feature type="transmembrane region" description="Helical" evidence="1">
    <location>
        <begin position="206"/>
        <end position="223"/>
    </location>
</feature>
<feature type="transmembrane region" description="Helical" evidence="1">
    <location>
        <begin position="86"/>
        <end position="106"/>
    </location>
</feature>